<dbReference type="InterPro" id="IPR000223">
    <property type="entry name" value="Pept_S26A_signal_pept_1"/>
</dbReference>
<evidence type="ECO:0000259" key="7">
    <source>
        <dbReference type="Pfam" id="PF10502"/>
    </source>
</evidence>
<dbReference type="CDD" id="cd06530">
    <property type="entry name" value="S26_SPase_I"/>
    <property type="match status" value="1"/>
</dbReference>
<proteinExistence type="inferred from homology"/>
<keyword evidence="4" id="KW-0378">Hydrolase</keyword>
<evidence type="ECO:0000313" key="8">
    <source>
        <dbReference type="EMBL" id="CAB4905772.1"/>
    </source>
</evidence>
<evidence type="ECO:0000256" key="5">
    <source>
        <dbReference type="SAM" id="MobiDB-lite"/>
    </source>
</evidence>
<dbReference type="PRINTS" id="PR00727">
    <property type="entry name" value="LEADERPTASE"/>
</dbReference>
<feature type="region of interest" description="Disordered" evidence="5">
    <location>
        <begin position="1"/>
        <end position="33"/>
    </location>
</feature>
<comment type="similarity">
    <text evidence="2">Belongs to the peptidase S26 family.</text>
</comment>
<evidence type="ECO:0000256" key="1">
    <source>
        <dbReference type="ARBA" id="ARBA00000677"/>
    </source>
</evidence>
<dbReference type="InterPro" id="IPR019758">
    <property type="entry name" value="Pept_S26A_signal_pept_1_CS"/>
</dbReference>
<keyword evidence="6" id="KW-0472">Membrane</keyword>
<dbReference type="PANTHER" id="PTHR43390">
    <property type="entry name" value="SIGNAL PEPTIDASE I"/>
    <property type="match status" value="1"/>
</dbReference>
<feature type="transmembrane region" description="Helical" evidence="6">
    <location>
        <begin position="40"/>
        <end position="61"/>
    </location>
</feature>
<protein>
    <recommendedName>
        <fullName evidence="3">signal peptidase I</fullName>
        <ecNumber evidence="3">3.4.21.89</ecNumber>
    </recommendedName>
</protein>
<reference evidence="8" key="1">
    <citation type="submission" date="2020-05" db="EMBL/GenBank/DDBJ databases">
        <authorList>
            <person name="Chiriac C."/>
            <person name="Salcher M."/>
            <person name="Ghai R."/>
            <person name="Kavagutti S V."/>
        </authorList>
    </citation>
    <scope>NUCLEOTIDE SEQUENCE</scope>
</reference>
<feature type="region of interest" description="Disordered" evidence="5">
    <location>
        <begin position="110"/>
        <end position="139"/>
    </location>
</feature>
<evidence type="ECO:0000256" key="2">
    <source>
        <dbReference type="ARBA" id="ARBA00009370"/>
    </source>
</evidence>
<dbReference type="PANTHER" id="PTHR43390:SF1">
    <property type="entry name" value="CHLOROPLAST PROCESSING PEPTIDASE"/>
    <property type="match status" value="1"/>
</dbReference>
<evidence type="ECO:0000256" key="3">
    <source>
        <dbReference type="ARBA" id="ARBA00013208"/>
    </source>
</evidence>
<evidence type="ECO:0000256" key="6">
    <source>
        <dbReference type="SAM" id="Phobius"/>
    </source>
</evidence>
<feature type="domain" description="Peptidase S26" evidence="7">
    <location>
        <begin position="41"/>
        <end position="242"/>
    </location>
</feature>
<dbReference type="GO" id="GO:0016020">
    <property type="term" value="C:membrane"/>
    <property type="evidence" value="ECO:0007669"/>
    <property type="project" value="InterPro"/>
</dbReference>
<dbReference type="InterPro" id="IPR019533">
    <property type="entry name" value="Peptidase_S26"/>
</dbReference>
<dbReference type="InterPro" id="IPR019757">
    <property type="entry name" value="Pept_S26A_signal_pept_1_Lys-AS"/>
</dbReference>
<name>A0A6J7GC22_9ZZZZ</name>
<dbReference type="NCBIfam" id="TIGR02227">
    <property type="entry name" value="sigpep_I_bact"/>
    <property type="match status" value="1"/>
</dbReference>
<dbReference type="AlphaFoldDB" id="A0A6J7GC22"/>
<dbReference type="GO" id="GO:0009003">
    <property type="term" value="F:signal peptidase activity"/>
    <property type="evidence" value="ECO:0007669"/>
    <property type="project" value="UniProtKB-EC"/>
</dbReference>
<dbReference type="GO" id="GO:0004252">
    <property type="term" value="F:serine-type endopeptidase activity"/>
    <property type="evidence" value="ECO:0007669"/>
    <property type="project" value="InterPro"/>
</dbReference>
<dbReference type="PROSITE" id="PS00760">
    <property type="entry name" value="SPASE_I_2"/>
    <property type="match status" value="1"/>
</dbReference>
<gene>
    <name evidence="8" type="ORF">UFOPK3564_00870</name>
</gene>
<dbReference type="Pfam" id="PF10502">
    <property type="entry name" value="Peptidase_S26"/>
    <property type="match status" value="1"/>
</dbReference>
<dbReference type="Gene3D" id="2.10.109.10">
    <property type="entry name" value="Umud Fragment, subunit A"/>
    <property type="match status" value="1"/>
</dbReference>
<sequence length="250" mass="26430">MSDDVPAPRSETGGASVPPTGTDGASGRPGRRKRKQLNPIVELVGLVAIALLLALGIQALLVKPYRIPSESMEPLLVTGQRVLVNRLSHHLGSDPSVGDVVVFHPPKGANAEASGLQGQEAGSGECGDEDNIAEGRPCSQSIGGEWKSENYIKRVVAGPGDRVSVRNGHVVLNGRQQTEDFISDSCDGAGDTDTPCSLPKTITVPAGHYFMMGDNRGESNDSRFWGPVPRDWVIGGAFATYWPPKRIGGI</sequence>
<keyword evidence="6" id="KW-1133">Transmembrane helix</keyword>
<accession>A0A6J7GC22</accession>
<dbReference type="EC" id="3.4.21.89" evidence="3"/>
<evidence type="ECO:0000256" key="4">
    <source>
        <dbReference type="ARBA" id="ARBA00022801"/>
    </source>
</evidence>
<comment type="catalytic activity">
    <reaction evidence="1">
        <text>Cleavage of hydrophobic, N-terminal signal or leader sequences from secreted and periplasmic proteins.</text>
        <dbReference type="EC" id="3.4.21.89"/>
    </reaction>
</comment>
<dbReference type="EMBL" id="CAFBMK010000035">
    <property type="protein sequence ID" value="CAB4905772.1"/>
    <property type="molecule type" value="Genomic_DNA"/>
</dbReference>
<dbReference type="SUPFAM" id="SSF51306">
    <property type="entry name" value="LexA/Signal peptidase"/>
    <property type="match status" value="1"/>
</dbReference>
<dbReference type="InterPro" id="IPR036286">
    <property type="entry name" value="LexA/Signal_pep-like_sf"/>
</dbReference>
<keyword evidence="6" id="KW-0812">Transmembrane</keyword>
<dbReference type="GO" id="GO:0006465">
    <property type="term" value="P:signal peptide processing"/>
    <property type="evidence" value="ECO:0007669"/>
    <property type="project" value="InterPro"/>
</dbReference>
<dbReference type="PROSITE" id="PS00761">
    <property type="entry name" value="SPASE_I_3"/>
    <property type="match status" value="1"/>
</dbReference>
<organism evidence="8">
    <name type="scientific">freshwater metagenome</name>
    <dbReference type="NCBI Taxonomy" id="449393"/>
    <lineage>
        <taxon>unclassified sequences</taxon>
        <taxon>metagenomes</taxon>
        <taxon>ecological metagenomes</taxon>
    </lineage>
</organism>